<evidence type="ECO:0000259" key="2">
    <source>
        <dbReference type="Pfam" id="PF05501"/>
    </source>
</evidence>
<protein>
    <recommendedName>
        <fullName evidence="2">DUF755 domain-containing protein</fullName>
    </recommendedName>
</protein>
<feature type="compositionally biased region" description="Low complexity" evidence="1">
    <location>
        <begin position="109"/>
        <end position="128"/>
    </location>
</feature>
<sequence>MHSTLSLEDVHQRWTQLTTLQNKRHIPFPVFSLQHIRYRIQHIHKNTTSTNSMKKTECLQKELQNELGYTKKLKKLYCQLQEQWTRQPSKRKRQRTQRRTKKRTRHSSESSSDTSGDSDSSWSSKSRD</sequence>
<organism evidence="3 4">
    <name type="scientific">TTV-like mini virus</name>
    <dbReference type="NCBI Taxonomy" id="93678"/>
    <lineage>
        <taxon>Viruses</taxon>
        <taxon>Monodnaviria</taxon>
        <taxon>Shotokuvirae</taxon>
        <taxon>Commensaviricota</taxon>
        <taxon>Cardeaviricetes</taxon>
        <taxon>Sanitavirales</taxon>
        <taxon>Anelloviridae</taxon>
        <taxon>Betatorquevirus</taxon>
    </lineage>
</organism>
<feature type="region of interest" description="Disordered" evidence="1">
    <location>
        <begin position="83"/>
        <end position="128"/>
    </location>
</feature>
<reference evidence="3 4" key="1">
    <citation type="journal article" date="2012" name="Eur. Respir. J.">
        <title>Potential implication of new torque teno mini viruses in parapneumonic empyema in children.</title>
        <authorList>
            <person name="Galmes J."/>
            <person name="Li Y."/>
            <person name="Rajoharison A."/>
            <person name="Ren L."/>
            <person name="Dollet S."/>
            <person name="Richard N."/>
            <person name="Vernet G."/>
            <person name="Javouhey E."/>
            <person name="Wang J."/>
            <person name="Telles J.N."/>
            <person name="Paranhos-Baccala G."/>
        </authorList>
    </citation>
    <scope>NUCLEOTIDE SEQUENCE [LARGE SCALE GENOMIC DNA]</scope>
    <source>
        <strain evidence="3">TTMV_LY3</strain>
    </source>
</reference>
<dbReference type="Pfam" id="PF05501">
    <property type="entry name" value="DUF755"/>
    <property type="match status" value="1"/>
</dbReference>
<dbReference type="Proteomes" id="UP000165640">
    <property type="component" value="Segment"/>
</dbReference>
<feature type="compositionally biased region" description="Basic residues" evidence="1">
    <location>
        <begin position="88"/>
        <end position="105"/>
    </location>
</feature>
<keyword evidence="4" id="KW-1185">Reference proteome</keyword>
<feature type="domain" description="DUF755" evidence="2">
    <location>
        <begin position="21"/>
        <end position="125"/>
    </location>
</feature>
<proteinExistence type="predicted"/>
<evidence type="ECO:0000313" key="3">
    <source>
        <dbReference type="EMBL" id="AGG91490.1"/>
    </source>
</evidence>
<accession>M4NPD1</accession>
<dbReference type="EMBL" id="JX134046">
    <property type="protein sequence ID" value="AGG91490.1"/>
    <property type="molecule type" value="Genomic_DNA"/>
</dbReference>
<name>M4NPD1_9VIRU</name>
<dbReference type="KEGG" id="vg:80534907"/>
<evidence type="ECO:0000313" key="4">
    <source>
        <dbReference type="Proteomes" id="UP000165640"/>
    </source>
</evidence>
<dbReference type="InterPro" id="IPR008474">
    <property type="entry name" value="DUF755"/>
</dbReference>
<evidence type="ECO:0000256" key="1">
    <source>
        <dbReference type="SAM" id="MobiDB-lite"/>
    </source>
</evidence>
<dbReference type="GeneID" id="80534907"/>
<dbReference type="RefSeq" id="YP_010797202.1">
    <property type="nucleotide sequence ID" value="NC_076131.1"/>
</dbReference>